<proteinExistence type="predicted"/>
<dbReference type="PROSITE" id="PS50056">
    <property type="entry name" value="TYR_PHOSPHATASE_2"/>
    <property type="match status" value="1"/>
</dbReference>
<dbReference type="InterPro" id="IPR003595">
    <property type="entry name" value="Tyr_Pase_cat"/>
</dbReference>
<dbReference type="Proteomes" id="UP001175271">
    <property type="component" value="Unassembled WGS sequence"/>
</dbReference>
<evidence type="ECO:0008006" key="6">
    <source>
        <dbReference type="Google" id="ProtNLM"/>
    </source>
</evidence>
<dbReference type="PANTHER" id="PTHR46163">
    <property type="entry name" value="TYROSINE-PROTEIN PHOSPHATASE-RELATED"/>
    <property type="match status" value="1"/>
</dbReference>
<keyword evidence="5" id="KW-1185">Reference proteome</keyword>
<dbReference type="InterPro" id="IPR000242">
    <property type="entry name" value="PTP_cat"/>
</dbReference>
<dbReference type="Gene3D" id="3.90.190.10">
    <property type="entry name" value="Protein tyrosine phosphatase superfamily"/>
    <property type="match status" value="1"/>
</dbReference>
<dbReference type="AlphaFoldDB" id="A0AA39HV57"/>
<comment type="caution">
    <text evidence="4">The sequence shown here is derived from an EMBL/GenBank/DDBJ whole genome shotgun (WGS) entry which is preliminary data.</text>
</comment>
<feature type="compositionally biased region" description="Basic and acidic residues" evidence="1">
    <location>
        <begin position="454"/>
        <end position="484"/>
    </location>
</feature>
<dbReference type="CDD" id="cd00047">
    <property type="entry name" value="PTPc"/>
    <property type="match status" value="1"/>
</dbReference>
<feature type="region of interest" description="Disordered" evidence="1">
    <location>
        <begin position="389"/>
        <end position="526"/>
    </location>
</feature>
<feature type="region of interest" description="Disordered" evidence="1">
    <location>
        <begin position="1"/>
        <end position="35"/>
    </location>
</feature>
<dbReference type="SMART" id="SM00194">
    <property type="entry name" value="PTPc"/>
    <property type="match status" value="1"/>
</dbReference>
<feature type="compositionally biased region" description="Basic and acidic residues" evidence="1">
    <location>
        <begin position="396"/>
        <end position="426"/>
    </location>
</feature>
<evidence type="ECO:0000313" key="5">
    <source>
        <dbReference type="Proteomes" id="UP001175271"/>
    </source>
</evidence>
<gene>
    <name evidence="4" type="ORF">QR680_006327</name>
</gene>
<feature type="domain" description="Tyrosine specific protein phosphatases" evidence="3">
    <location>
        <begin position="256"/>
        <end position="324"/>
    </location>
</feature>
<feature type="compositionally biased region" description="Pro residues" evidence="1">
    <location>
        <begin position="487"/>
        <end position="499"/>
    </location>
</feature>
<reference evidence="4" key="1">
    <citation type="submission" date="2023-06" db="EMBL/GenBank/DDBJ databases">
        <title>Genomic analysis of the entomopathogenic nematode Steinernema hermaphroditum.</title>
        <authorList>
            <person name="Schwarz E.M."/>
            <person name="Heppert J.K."/>
            <person name="Baniya A."/>
            <person name="Schwartz H.T."/>
            <person name="Tan C.-H."/>
            <person name="Antoshechkin I."/>
            <person name="Sternberg P.W."/>
            <person name="Goodrich-Blair H."/>
            <person name="Dillman A.R."/>
        </authorList>
    </citation>
    <scope>NUCLEOTIDE SEQUENCE</scope>
    <source>
        <strain evidence="4">PS9179</strain>
        <tissue evidence="4">Whole animal</tissue>
    </source>
</reference>
<feature type="region of interest" description="Disordered" evidence="1">
    <location>
        <begin position="563"/>
        <end position="595"/>
    </location>
</feature>
<dbReference type="PROSITE" id="PS00383">
    <property type="entry name" value="TYR_PHOSPHATASE_1"/>
    <property type="match status" value="1"/>
</dbReference>
<feature type="domain" description="Tyrosine-protein phosphatase" evidence="2">
    <location>
        <begin position="75"/>
        <end position="333"/>
    </location>
</feature>
<dbReference type="InterPro" id="IPR000387">
    <property type="entry name" value="Tyr_Pase_dom"/>
</dbReference>
<dbReference type="InterPro" id="IPR029021">
    <property type="entry name" value="Prot-tyrosine_phosphatase-like"/>
</dbReference>
<dbReference type="Pfam" id="PF00102">
    <property type="entry name" value="Y_phosphatase"/>
    <property type="match status" value="1"/>
</dbReference>
<organism evidence="4 5">
    <name type="scientific">Steinernema hermaphroditum</name>
    <dbReference type="NCBI Taxonomy" id="289476"/>
    <lineage>
        <taxon>Eukaryota</taxon>
        <taxon>Metazoa</taxon>
        <taxon>Ecdysozoa</taxon>
        <taxon>Nematoda</taxon>
        <taxon>Chromadorea</taxon>
        <taxon>Rhabditida</taxon>
        <taxon>Tylenchina</taxon>
        <taxon>Panagrolaimomorpha</taxon>
        <taxon>Strongyloidoidea</taxon>
        <taxon>Steinernematidae</taxon>
        <taxon>Steinernema</taxon>
    </lineage>
</organism>
<evidence type="ECO:0000259" key="2">
    <source>
        <dbReference type="PROSITE" id="PS50055"/>
    </source>
</evidence>
<feature type="compositionally biased region" description="Basic and acidic residues" evidence="1">
    <location>
        <begin position="434"/>
        <end position="447"/>
    </location>
</feature>
<dbReference type="GO" id="GO:0004725">
    <property type="term" value="F:protein tyrosine phosphatase activity"/>
    <property type="evidence" value="ECO:0007669"/>
    <property type="project" value="InterPro"/>
</dbReference>
<dbReference type="EMBL" id="JAUCMV010000003">
    <property type="protein sequence ID" value="KAK0412641.1"/>
    <property type="molecule type" value="Genomic_DNA"/>
</dbReference>
<dbReference type="PRINTS" id="PR00700">
    <property type="entry name" value="PRTYPHPHTASE"/>
</dbReference>
<dbReference type="SUPFAM" id="SSF52799">
    <property type="entry name" value="(Phosphotyrosine protein) phosphatases II"/>
    <property type="match status" value="1"/>
</dbReference>
<dbReference type="SMART" id="SM00404">
    <property type="entry name" value="PTPc_motif"/>
    <property type="match status" value="1"/>
</dbReference>
<evidence type="ECO:0000256" key="1">
    <source>
        <dbReference type="SAM" id="MobiDB-lite"/>
    </source>
</evidence>
<evidence type="ECO:0000259" key="3">
    <source>
        <dbReference type="PROSITE" id="PS50056"/>
    </source>
</evidence>
<evidence type="ECO:0000313" key="4">
    <source>
        <dbReference type="EMBL" id="KAK0412641.1"/>
    </source>
</evidence>
<protein>
    <recommendedName>
        <fullName evidence="6">Protein-tyrosine-phosphatase</fullName>
    </recommendedName>
</protein>
<dbReference type="InterPro" id="IPR016130">
    <property type="entry name" value="Tyr_Pase_AS"/>
</dbReference>
<sequence length="659" mass="73586">MALVGALAKRIKGDRKGDSTGASSKQKKIRSSELTEKSSVCNTKVERTGEAFSPEAKEVMKKFVDEVTKAGVHALRLQYAELKSFVPADNTKTASAEAANVPKCRYKDVGCLDKTRIVLNWPENVKGDFIHANRVTHKLLDNTFICCQGPIQKGAVDTVPDFWRMVWQEKVKQIIMLCRCEELGKEKCAQYWPSKKDETRTYHGLTIKNESVDTRDASFVKCTLLLTYDNEQRHVDHRQWTTWPDKSVPKTPMAPFRLLQYSRKYTKNPTIVHCSAGIGRTGTLVMIEIVYKCLFQAKMPDMMRVTRDLRSQRSQAVQTEDQYVYVHYALMQLILAKDVVSKADIKPFCKEYENYVKLLNDNGGKQLPMNATSPPDPNKAIQEGKKMDEEALVEPGSKKASHDDKKSSSRKTDDAKSDDMKTDREKNAKKKKGGSKENKNSLEDSKRNVKKKSAKNDSKRDKTMRDKKKAEMQEDPKKTDKENQPDENPPLQAPSPSVPSPLLIHQSCISNDEKPEAAGTESINSMPFVSRQLEPAAAESALFGDAINPPAVGALQPVLEVPPPSPQIVLRPPSPEAIPPPAEPEKPKPPTRFTYTPAKTYTIHTAGGKKAIVYQRSTQPFVKALATVQGANMPQILVTNRNVSANGAQQGQNNDQQSH</sequence>
<dbReference type="InterPro" id="IPR052782">
    <property type="entry name" value="Oocyte-zygote_transition_reg"/>
</dbReference>
<dbReference type="PROSITE" id="PS50055">
    <property type="entry name" value="TYR_PHOSPHATASE_PTP"/>
    <property type="match status" value="1"/>
</dbReference>
<feature type="compositionally biased region" description="Pro residues" evidence="1">
    <location>
        <begin position="563"/>
        <end position="582"/>
    </location>
</feature>
<name>A0AA39HV57_9BILA</name>
<accession>A0AA39HV57</accession>